<evidence type="ECO:0000313" key="2">
    <source>
        <dbReference type="EMBL" id="OAF64816.1"/>
    </source>
</evidence>
<dbReference type="PANTHER" id="PTHR45913:SF22">
    <property type="entry name" value="SCAN BOX DOMAIN-CONTAINING PROTEIN"/>
    <property type="match status" value="1"/>
</dbReference>
<name>A0A177AS32_9BILA</name>
<gene>
    <name evidence="2" type="ORF">A3Q56_07477</name>
</gene>
<dbReference type="InterPro" id="IPR012337">
    <property type="entry name" value="RNaseH-like_sf"/>
</dbReference>
<accession>A0A177AS32</accession>
<evidence type="ECO:0000313" key="3">
    <source>
        <dbReference type="Proteomes" id="UP000078046"/>
    </source>
</evidence>
<dbReference type="PANTHER" id="PTHR45913">
    <property type="entry name" value="EPM2A-INTERACTING PROTEIN 1"/>
    <property type="match status" value="1"/>
</dbReference>
<sequence>MDQRNFPMFSVFNSYLNDMSIVFTTESALDKAIKKHLLSLKNEIIHYFPTLNDTDVYNSLIKDLFIFDFEQLPVKELVFQEEFITLINYDSAKITFPKSTINEFWIAMAQSYPNLSIMILKILMPFPTTYEYKKTFSTLVQIKTKSNNRLYVSDDLRCDLFKTVICNDSSLLKNCLNVLFNEYFI</sequence>
<organism evidence="2 3">
    <name type="scientific">Intoshia linei</name>
    <dbReference type="NCBI Taxonomy" id="1819745"/>
    <lineage>
        <taxon>Eukaryota</taxon>
        <taxon>Metazoa</taxon>
        <taxon>Spiralia</taxon>
        <taxon>Lophotrochozoa</taxon>
        <taxon>Mesozoa</taxon>
        <taxon>Orthonectida</taxon>
        <taxon>Rhopaluridae</taxon>
        <taxon>Intoshia</taxon>
    </lineage>
</organism>
<feature type="domain" description="HAT C-terminal dimerisation" evidence="1">
    <location>
        <begin position="99"/>
        <end position="150"/>
    </location>
</feature>
<proteinExistence type="predicted"/>
<dbReference type="GO" id="GO:0046983">
    <property type="term" value="F:protein dimerization activity"/>
    <property type="evidence" value="ECO:0007669"/>
    <property type="project" value="InterPro"/>
</dbReference>
<dbReference type="Pfam" id="PF05699">
    <property type="entry name" value="Dimer_Tnp_hAT"/>
    <property type="match status" value="1"/>
</dbReference>
<dbReference type="SUPFAM" id="SSF53098">
    <property type="entry name" value="Ribonuclease H-like"/>
    <property type="match status" value="1"/>
</dbReference>
<dbReference type="InterPro" id="IPR008906">
    <property type="entry name" value="HATC_C_dom"/>
</dbReference>
<dbReference type="OrthoDB" id="6140090at2759"/>
<keyword evidence="3" id="KW-1185">Reference proteome</keyword>
<dbReference type="Proteomes" id="UP000078046">
    <property type="component" value="Unassembled WGS sequence"/>
</dbReference>
<dbReference type="AlphaFoldDB" id="A0A177AS32"/>
<dbReference type="EMBL" id="LWCA01001598">
    <property type="protein sequence ID" value="OAF64816.1"/>
    <property type="molecule type" value="Genomic_DNA"/>
</dbReference>
<comment type="caution">
    <text evidence="2">The sequence shown here is derived from an EMBL/GenBank/DDBJ whole genome shotgun (WGS) entry which is preliminary data.</text>
</comment>
<reference evidence="2 3" key="1">
    <citation type="submission" date="2016-04" db="EMBL/GenBank/DDBJ databases">
        <title>The genome of Intoshia linei affirms orthonectids as highly simplified spiralians.</title>
        <authorList>
            <person name="Mikhailov K.V."/>
            <person name="Slusarev G.S."/>
            <person name="Nikitin M.A."/>
            <person name="Logacheva M.D."/>
            <person name="Penin A."/>
            <person name="Aleoshin V."/>
            <person name="Panchin Y.V."/>
        </authorList>
    </citation>
    <scope>NUCLEOTIDE SEQUENCE [LARGE SCALE GENOMIC DNA]</scope>
    <source>
        <strain evidence="2">Intl2013</strain>
        <tissue evidence="2">Whole animal</tissue>
    </source>
</reference>
<evidence type="ECO:0000259" key="1">
    <source>
        <dbReference type="Pfam" id="PF05699"/>
    </source>
</evidence>
<protein>
    <recommendedName>
        <fullName evidence="1">HAT C-terminal dimerisation domain-containing protein</fullName>
    </recommendedName>
</protein>